<protein>
    <submittedName>
        <fullName evidence="2">Uncharacterized protein</fullName>
    </submittedName>
</protein>
<gene>
    <name evidence="1" type="ORF">IC006_0027</name>
    <name evidence="2" type="ORF">IC007_0027</name>
</gene>
<accession>A0A510DZ49</accession>
<reference evidence="2 3" key="2">
    <citation type="journal article" date="2020" name="Int. J. Syst. Evol. Microbiol.">
        <title>Sulfuracidifex tepidarius gen. nov., sp. nov. and transfer of Sulfolobus metallicus Huber and Stetter 1992 to the genus Sulfuracidifex as Sulfuracidifex metallicus comb. nov.</title>
        <authorList>
            <person name="Itoh T."/>
            <person name="Miura T."/>
            <person name="Sakai H.D."/>
            <person name="Kato S."/>
            <person name="Ohkuma M."/>
            <person name="Takashina T."/>
        </authorList>
    </citation>
    <scope>NUCLEOTIDE SEQUENCE</scope>
    <source>
        <strain evidence="1 3">IC-006</strain>
        <strain evidence="2">IC-007</strain>
    </source>
</reference>
<dbReference type="KEGG" id="step:IC006_0027"/>
<keyword evidence="3" id="KW-1185">Reference proteome</keyword>
<proteinExistence type="predicted"/>
<dbReference type="Proteomes" id="UP000322983">
    <property type="component" value="Chromosome"/>
</dbReference>
<reference evidence="4" key="1">
    <citation type="submission" date="2018-09" db="EMBL/GenBank/DDBJ databases">
        <title>Complete Genome Sequencing of Sulfolobus sp. JCM 16834.</title>
        <authorList>
            <person name="Kato S."/>
            <person name="Itoh T."/>
            <person name="Ohkuma M."/>
        </authorList>
    </citation>
    <scope>NUCLEOTIDE SEQUENCE [LARGE SCALE GENOMIC DNA]</scope>
    <source>
        <strain evidence="4">IC-007</strain>
    </source>
</reference>
<evidence type="ECO:0000313" key="4">
    <source>
        <dbReference type="Proteomes" id="UP000325030"/>
    </source>
</evidence>
<sequence>MLMLKDFFSTTDRITLEIYFNPYAFHESITRYQVESDGDWTKTKNGYMMKEFGNYAIILYPILPEDSDLIISLSQKIENLDRFRETLMKPGRFKDSITIHIQSDELSTSPELDLEELVGLSLVNDVLSQKGISFKEKDGLILVSIKIERPFTNSKLSEYLSKLAIALKLYYKIKEEQEDIALKTSLNFLQLL</sequence>
<dbReference type="STRING" id="1294262.GCA_001316085_00818"/>
<evidence type="ECO:0000313" key="1">
    <source>
        <dbReference type="EMBL" id="BBG22743.1"/>
    </source>
</evidence>
<organism evidence="2 4">
    <name type="scientific">Sulfuracidifex tepidarius</name>
    <dbReference type="NCBI Taxonomy" id="1294262"/>
    <lineage>
        <taxon>Archaea</taxon>
        <taxon>Thermoproteota</taxon>
        <taxon>Thermoprotei</taxon>
        <taxon>Sulfolobales</taxon>
        <taxon>Sulfolobaceae</taxon>
        <taxon>Sulfuracidifex</taxon>
    </lineage>
</organism>
<dbReference type="AlphaFoldDB" id="A0A510DZ49"/>
<accession>A0A510DRG7</accession>
<dbReference type="Proteomes" id="UP000325030">
    <property type="component" value="Chromosome"/>
</dbReference>
<dbReference type="EMBL" id="AP018930">
    <property type="protein sequence ID" value="BBG25522.1"/>
    <property type="molecule type" value="Genomic_DNA"/>
</dbReference>
<evidence type="ECO:0000313" key="3">
    <source>
        <dbReference type="Proteomes" id="UP000322983"/>
    </source>
</evidence>
<dbReference type="EMBL" id="AP018929">
    <property type="protein sequence ID" value="BBG22743.1"/>
    <property type="molecule type" value="Genomic_DNA"/>
</dbReference>
<evidence type="ECO:0000313" key="2">
    <source>
        <dbReference type="EMBL" id="BBG25522.1"/>
    </source>
</evidence>
<name>A0A510DZ49_9CREN</name>